<evidence type="ECO:0000313" key="3">
    <source>
        <dbReference type="Proteomes" id="UP001519460"/>
    </source>
</evidence>
<dbReference type="InterPro" id="IPR036397">
    <property type="entry name" value="RNaseH_sf"/>
</dbReference>
<dbReference type="InterPro" id="IPR001584">
    <property type="entry name" value="Integrase_cat-core"/>
</dbReference>
<dbReference type="EMBL" id="JACVVK020000100">
    <property type="protein sequence ID" value="KAK7492751.1"/>
    <property type="molecule type" value="Genomic_DNA"/>
</dbReference>
<name>A0ABD0L061_9CAEN</name>
<dbReference type="Gene3D" id="3.30.420.10">
    <property type="entry name" value="Ribonuclease H-like superfamily/Ribonuclease H"/>
    <property type="match status" value="1"/>
</dbReference>
<dbReference type="Pfam" id="PF24764">
    <property type="entry name" value="rva_4"/>
    <property type="match status" value="1"/>
</dbReference>
<dbReference type="InterPro" id="IPR058913">
    <property type="entry name" value="Integrase_dom_put"/>
</dbReference>
<dbReference type="Proteomes" id="UP001519460">
    <property type="component" value="Unassembled WGS sequence"/>
</dbReference>
<proteinExistence type="predicted"/>
<comment type="caution">
    <text evidence="2">The sequence shown here is derived from an EMBL/GenBank/DDBJ whole genome shotgun (WGS) entry which is preliminary data.</text>
</comment>
<dbReference type="InterPro" id="IPR012337">
    <property type="entry name" value="RNaseH-like_sf"/>
</dbReference>
<feature type="domain" description="Integrase catalytic" evidence="1">
    <location>
        <begin position="217"/>
        <end position="401"/>
    </location>
</feature>
<dbReference type="PANTHER" id="PTHR46791">
    <property type="entry name" value="EXPRESSED PROTEIN"/>
    <property type="match status" value="1"/>
</dbReference>
<dbReference type="PANTHER" id="PTHR46791:SF5">
    <property type="entry name" value="CLR5 DOMAIN-CONTAINING PROTEIN-RELATED"/>
    <property type="match status" value="1"/>
</dbReference>
<keyword evidence="3" id="KW-1185">Reference proteome</keyword>
<dbReference type="SUPFAM" id="SSF53098">
    <property type="entry name" value="Ribonuclease H-like"/>
    <property type="match status" value="1"/>
</dbReference>
<organism evidence="2 3">
    <name type="scientific">Batillaria attramentaria</name>
    <dbReference type="NCBI Taxonomy" id="370345"/>
    <lineage>
        <taxon>Eukaryota</taxon>
        <taxon>Metazoa</taxon>
        <taxon>Spiralia</taxon>
        <taxon>Lophotrochozoa</taxon>
        <taxon>Mollusca</taxon>
        <taxon>Gastropoda</taxon>
        <taxon>Caenogastropoda</taxon>
        <taxon>Sorbeoconcha</taxon>
        <taxon>Cerithioidea</taxon>
        <taxon>Batillariidae</taxon>
        <taxon>Batillaria</taxon>
    </lineage>
</organism>
<dbReference type="PROSITE" id="PS50994">
    <property type="entry name" value="INTEGRASE"/>
    <property type="match status" value="1"/>
</dbReference>
<protein>
    <recommendedName>
        <fullName evidence="1">Integrase catalytic domain-containing protein</fullName>
    </recommendedName>
</protein>
<evidence type="ECO:0000313" key="2">
    <source>
        <dbReference type="EMBL" id="KAK7492751.1"/>
    </source>
</evidence>
<sequence>MATLADGIDEFLVTARNIVVTIERRLTDDPEGLFQDDLKQITRLKQRVQQLRPQVDDRRREAFNATVGRVEACFLALQHRRTSQTSTVPLAQEATGGRPRYVITREQLESLLSIGFNTRAIARLLNLSRRTVTNSIRQFGLQVRQKYSNVSDAELDAEVEALTRTNPNGIGYRACRVLLQNRGILVPFERVRLSLHRINPVAAAVRWGNSIQRRTYHASTPNAVWHIDGHHKLNRYKFIVHGGIDGYSHVITYLMLSDNNRAETVLRYFQEAASAYGLPSRVRMDEGVENIEVANYMNRQRGGGRGSVITGPSVHNQRIERLWVDVWHKCLSEFSVLFQSIAQHGLLSTDSTEDIFCLHFIFRRKIQEKLNAFVTYYNNHRLSSVSGRAGNTPNQLMARGVLTNLQAPTTGVRGILERPAGEVVRRMLPMSEHIDILSVDEKHRIRGEVMQSQDGLGVDSYLDARRRVRALIRARQN</sequence>
<accession>A0ABD0L061</accession>
<reference evidence="2 3" key="1">
    <citation type="journal article" date="2023" name="Sci. Data">
        <title>Genome assembly of the Korean intertidal mud-creeper Batillaria attramentaria.</title>
        <authorList>
            <person name="Patra A.K."/>
            <person name="Ho P.T."/>
            <person name="Jun S."/>
            <person name="Lee S.J."/>
            <person name="Kim Y."/>
            <person name="Won Y.J."/>
        </authorList>
    </citation>
    <scope>NUCLEOTIDE SEQUENCE [LARGE SCALE GENOMIC DNA]</scope>
    <source>
        <strain evidence="2">Wonlab-2016</strain>
    </source>
</reference>
<dbReference type="AlphaFoldDB" id="A0ABD0L061"/>
<evidence type="ECO:0000259" key="1">
    <source>
        <dbReference type="PROSITE" id="PS50994"/>
    </source>
</evidence>
<gene>
    <name evidence="2" type="ORF">BaRGS_00016056</name>
</gene>